<comment type="similarity">
    <text evidence="1">Belongs to the yippee family.</text>
</comment>
<keyword evidence="4" id="KW-0694">RNA-binding</keyword>
<accession>A0A815ZKG9</accession>
<organism evidence="7 8">
    <name type="scientific">Rotaria magnacalcarata</name>
    <dbReference type="NCBI Taxonomy" id="392030"/>
    <lineage>
        <taxon>Eukaryota</taxon>
        <taxon>Metazoa</taxon>
        <taxon>Spiralia</taxon>
        <taxon>Gnathifera</taxon>
        <taxon>Rotifera</taxon>
        <taxon>Eurotatoria</taxon>
        <taxon>Bdelloidea</taxon>
        <taxon>Philodinida</taxon>
        <taxon>Philodinidae</taxon>
        <taxon>Rotaria</taxon>
    </lineage>
</organism>
<reference evidence="7" key="1">
    <citation type="submission" date="2021-02" db="EMBL/GenBank/DDBJ databases">
        <authorList>
            <person name="Nowell W R."/>
        </authorList>
    </citation>
    <scope>NUCLEOTIDE SEQUENCE</scope>
</reference>
<dbReference type="InterPro" id="IPR004087">
    <property type="entry name" value="KH_dom"/>
</dbReference>
<evidence type="ECO:0000256" key="1">
    <source>
        <dbReference type="ARBA" id="ARBA00005613"/>
    </source>
</evidence>
<dbReference type="InterPro" id="IPR039058">
    <property type="entry name" value="Yippee_fam"/>
</dbReference>
<keyword evidence="5" id="KW-1133">Transmembrane helix</keyword>
<dbReference type="SMART" id="SM00322">
    <property type="entry name" value="KH"/>
    <property type="match status" value="2"/>
</dbReference>
<keyword evidence="3" id="KW-0862">Zinc</keyword>
<dbReference type="AlphaFoldDB" id="A0A815ZKG9"/>
<dbReference type="InterPro" id="IPR036612">
    <property type="entry name" value="KH_dom_type_1_sf"/>
</dbReference>
<evidence type="ECO:0000256" key="5">
    <source>
        <dbReference type="SAM" id="Phobius"/>
    </source>
</evidence>
<sequence length="402" mass="46210">MDYTYGQSNDYPLRIVVPSDSVGAIIGKQGSTVKQIKQTARAKIDVNKNEASNNQERIIIIRGQQENCIQACREILRIMYEDAKNKNKTSEIILKVLAQNNFIGRIIGKGGNIINTIKKETDTNITVSSINELNSYNIERIISIKGELDQQMSALETIFSKLWLAYENENARAWHYSTQYYQQQQMMQNFAQHAAMIATVGATGPPLLPMNYSQQQQQQQSMVHQTQTNNSNNSSNKFMEQQPNLSTIYPSSYYLILELLIGKLFIVYFLIPRMFYFPLQSEYCNNKLTYMGRVFLEHLGGQRIFSCAHCETPLTNRNELVSTRFTGATGRAFLFSRVVNTKQSAVQERMMLTGRHFVRDISCKKCDTKLGWMYEFATEETQRYKEGRVILERALINETDGF</sequence>
<proteinExistence type="inferred from homology"/>
<evidence type="ECO:0000256" key="4">
    <source>
        <dbReference type="PROSITE-ProRule" id="PRU00117"/>
    </source>
</evidence>
<dbReference type="Pfam" id="PF03226">
    <property type="entry name" value="Yippee-Mis18"/>
    <property type="match status" value="1"/>
</dbReference>
<evidence type="ECO:0000313" key="8">
    <source>
        <dbReference type="Proteomes" id="UP000663834"/>
    </source>
</evidence>
<protein>
    <recommendedName>
        <fullName evidence="6">Yippee domain-containing protein</fullName>
    </recommendedName>
</protein>
<keyword evidence="5" id="KW-0472">Membrane</keyword>
<dbReference type="PROSITE" id="PS50084">
    <property type="entry name" value="KH_TYPE_1"/>
    <property type="match status" value="2"/>
</dbReference>
<gene>
    <name evidence="7" type="ORF">KQP761_LOCUS20646</name>
</gene>
<dbReference type="GO" id="GO:0046872">
    <property type="term" value="F:metal ion binding"/>
    <property type="evidence" value="ECO:0007669"/>
    <property type="project" value="UniProtKB-KW"/>
</dbReference>
<dbReference type="OrthoDB" id="6407410at2759"/>
<evidence type="ECO:0000313" key="7">
    <source>
        <dbReference type="EMBL" id="CAF1585868.1"/>
    </source>
</evidence>
<name>A0A815ZKG9_9BILA</name>
<dbReference type="PANTHER" id="PTHR13848">
    <property type="entry name" value="PROTEIN YIPPEE-LIKE CG15309-RELATED"/>
    <property type="match status" value="1"/>
</dbReference>
<dbReference type="EMBL" id="CAJNOW010010680">
    <property type="protein sequence ID" value="CAF1585868.1"/>
    <property type="molecule type" value="Genomic_DNA"/>
</dbReference>
<keyword evidence="2" id="KW-0479">Metal-binding</keyword>
<dbReference type="SUPFAM" id="SSF54791">
    <property type="entry name" value="Eukaryotic type KH-domain (KH-domain type I)"/>
    <property type="match status" value="2"/>
</dbReference>
<dbReference type="Pfam" id="PF00013">
    <property type="entry name" value="KH_1"/>
    <property type="match status" value="2"/>
</dbReference>
<comment type="caution">
    <text evidence="7">The sequence shown here is derived from an EMBL/GenBank/DDBJ whole genome shotgun (WGS) entry which is preliminary data.</text>
</comment>
<evidence type="ECO:0000259" key="6">
    <source>
        <dbReference type="PROSITE" id="PS51792"/>
    </source>
</evidence>
<dbReference type="Proteomes" id="UP000663834">
    <property type="component" value="Unassembled WGS sequence"/>
</dbReference>
<keyword evidence="5" id="KW-0812">Transmembrane</keyword>
<dbReference type="InterPro" id="IPR034751">
    <property type="entry name" value="Yippee"/>
</dbReference>
<evidence type="ECO:0000256" key="3">
    <source>
        <dbReference type="ARBA" id="ARBA00022833"/>
    </source>
</evidence>
<dbReference type="PROSITE" id="PS51792">
    <property type="entry name" value="YIPPEE"/>
    <property type="match status" value="1"/>
</dbReference>
<dbReference type="GO" id="GO:0003723">
    <property type="term" value="F:RNA binding"/>
    <property type="evidence" value="ECO:0007669"/>
    <property type="project" value="UniProtKB-UniRule"/>
</dbReference>
<dbReference type="InterPro" id="IPR004088">
    <property type="entry name" value="KH_dom_type_1"/>
</dbReference>
<dbReference type="Gene3D" id="3.30.1370.10">
    <property type="entry name" value="K Homology domain, type 1"/>
    <property type="match status" value="2"/>
</dbReference>
<feature type="domain" description="Yippee" evidence="6">
    <location>
        <begin position="303"/>
        <end position="400"/>
    </location>
</feature>
<dbReference type="InterPro" id="IPR004910">
    <property type="entry name" value="Yippee/Mis18/Cereblon"/>
</dbReference>
<evidence type="ECO:0000256" key="2">
    <source>
        <dbReference type="ARBA" id="ARBA00022723"/>
    </source>
</evidence>
<feature type="transmembrane region" description="Helical" evidence="5">
    <location>
        <begin position="252"/>
        <end position="271"/>
    </location>
</feature>